<dbReference type="Pfam" id="PF12833">
    <property type="entry name" value="HTH_18"/>
    <property type="match status" value="1"/>
</dbReference>
<proteinExistence type="predicted"/>
<dbReference type="RefSeq" id="WP_316702336.1">
    <property type="nucleotide sequence ID" value="NZ_CP136336.1"/>
</dbReference>
<keyword evidence="3" id="KW-0804">Transcription</keyword>
<dbReference type="SUPFAM" id="SSF46689">
    <property type="entry name" value="Homeodomain-like"/>
    <property type="match status" value="1"/>
</dbReference>
<dbReference type="Pfam" id="PF20240">
    <property type="entry name" value="DUF6597"/>
    <property type="match status" value="1"/>
</dbReference>
<keyword evidence="6" id="KW-1185">Reference proteome</keyword>
<sequence>MSERLFLRLDEDPLHGPEADLPAGTLRAFEPCEALRPFVGSLLLYRESFAEAVVEHVLPDGAMRLVVNLGDAPSTRDDAPGLVAGVLGASAAPARVRLQGRVHAFSIGLKPGAAQALLGAPAGEFSAEGVSVHELWGHAGELLLDRLASAPDDSTRAALLQAELLARLSAAPPPTPQVTHLHDLAARHAGGGRLRDLAAAAGYSERRLQQLFHAHVGLPPRTWRRLLRLHACLRRLRSAGGAPAWAALADECGFYDQSHLINEFQALCGMTPADYWRSAIAGSSNTGGPGRD</sequence>
<dbReference type="InterPro" id="IPR009057">
    <property type="entry name" value="Homeodomain-like_sf"/>
</dbReference>
<evidence type="ECO:0000259" key="4">
    <source>
        <dbReference type="PROSITE" id="PS01124"/>
    </source>
</evidence>
<organism evidence="5 6">
    <name type="scientific">Piscinibacter gummiphilus</name>
    <dbReference type="NCBI Taxonomy" id="946333"/>
    <lineage>
        <taxon>Bacteria</taxon>
        <taxon>Pseudomonadati</taxon>
        <taxon>Pseudomonadota</taxon>
        <taxon>Betaproteobacteria</taxon>
        <taxon>Burkholderiales</taxon>
        <taxon>Sphaerotilaceae</taxon>
        <taxon>Piscinibacter</taxon>
    </lineage>
</organism>
<dbReference type="InterPro" id="IPR050204">
    <property type="entry name" value="AraC_XylS_family_regulators"/>
</dbReference>
<evidence type="ECO:0000313" key="6">
    <source>
        <dbReference type="Proteomes" id="UP001303946"/>
    </source>
</evidence>
<dbReference type="InterPro" id="IPR018060">
    <property type="entry name" value="HTH_AraC"/>
</dbReference>
<accession>A0ABZ0CWM4</accession>
<dbReference type="Proteomes" id="UP001303946">
    <property type="component" value="Chromosome"/>
</dbReference>
<dbReference type="Gene3D" id="1.10.10.60">
    <property type="entry name" value="Homeodomain-like"/>
    <property type="match status" value="1"/>
</dbReference>
<name>A0ABZ0CWM4_9BURK</name>
<evidence type="ECO:0000313" key="5">
    <source>
        <dbReference type="EMBL" id="WOB09382.1"/>
    </source>
</evidence>
<gene>
    <name evidence="5" type="ORF">RXV79_04805</name>
</gene>
<evidence type="ECO:0000256" key="3">
    <source>
        <dbReference type="ARBA" id="ARBA00023163"/>
    </source>
</evidence>
<dbReference type="SMART" id="SM00342">
    <property type="entry name" value="HTH_ARAC"/>
    <property type="match status" value="1"/>
</dbReference>
<protein>
    <submittedName>
        <fullName evidence="5">Helix-turn-helix domain-containing protein</fullName>
    </submittedName>
</protein>
<dbReference type="InterPro" id="IPR046532">
    <property type="entry name" value="DUF6597"/>
</dbReference>
<keyword evidence="1" id="KW-0805">Transcription regulation</keyword>
<dbReference type="EMBL" id="CP136336">
    <property type="protein sequence ID" value="WOB09382.1"/>
    <property type="molecule type" value="Genomic_DNA"/>
</dbReference>
<keyword evidence="2" id="KW-0238">DNA-binding</keyword>
<reference evidence="5 6" key="1">
    <citation type="submission" date="2023-10" db="EMBL/GenBank/DDBJ databases">
        <title>Bacteria for the degradation of biodegradable plastic PBAT(Polybutylene adipate terephthalate).</title>
        <authorList>
            <person name="Weon H.-Y."/>
            <person name="Yeon J."/>
        </authorList>
    </citation>
    <scope>NUCLEOTIDE SEQUENCE [LARGE SCALE GENOMIC DNA]</scope>
    <source>
        <strain evidence="5 6">SBD 7-3</strain>
    </source>
</reference>
<dbReference type="PANTHER" id="PTHR46796">
    <property type="entry name" value="HTH-TYPE TRANSCRIPTIONAL ACTIVATOR RHAS-RELATED"/>
    <property type="match status" value="1"/>
</dbReference>
<dbReference type="PROSITE" id="PS01124">
    <property type="entry name" value="HTH_ARAC_FAMILY_2"/>
    <property type="match status" value="1"/>
</dbReference>
<evidence type="ECO:0000256" key="2">
    <source>
        <dbReference type="ARBA" id="ARBA00023125"/>
    </source>
</evidence>
<dbReference type="PANTHER" id="PTHR46796:SF15">
    <property type="entry name" value="BLL1074 PROTEIN"/>
    <property type="match status" value="1"/>
</dbReference>
<evidence type="ECO:0000256" key="1">
    <source>
        <dbReference type="ARBA" id="ARBA00023015"/>
    </source>
</evidence>
<feature type="domain" description="HTH araC/xylS-type" evidence="4">
    <location>
        <begin position="193"/>
        <end position="278"/>
    </location>
</feature>